<name>A0ABT8T9U6_9BACT</name>
<comment type="caution">
    <text evidence="2">The sequence shown here is derived from an EMBL/GenBank/DDBJ whole genome shotgun (WGS) entry which is preliminary data.</text>
</comment>
<dbReference type="Pfam" id="PF21862">
    <property type="entry name" value="CiaD"/>
    <property type="match status" value="1"/>
</dbReference>
<sequence length="208" mass="22506">MNSIEDIAKMAIEEVGAELKELENSRIPTKAPKPLRAANEVLNAIVKNDEAAQLNAASVMKENENTLNITNTNSNTFGAEIRVFGEAQAKDTSADLPDSIAKMEFAGLDATPNEQDKNFLANATLTANTTLAANAAIGIAAINSIDSTQNTSVNSEKEYLLALKERLEVLFAGLKNSEGNLSLRLDLTIRFLEFLLANTNERLTKLPK</sequence>
<evidence type="ECO:0000259" key="1">
    <source>
        <dbReference type="Pfam" id="PF21862"/>
    </source>
</evidence>
<dbReference type="Proteomes" id="UP001171111">
    <property type="component" value="Unassembled WGS sequence"/>
</dbReference>
<dbReference type="EMBL" id="JAULJQ010000009">
    <property type="protein sequence ID" value="MDO2409959.1"/>
    <property type="molecule type" value="Genomic_DNA"/>
</dbReference>
<evidence type="ECO:0000313" key="2">
    <source>
        <dbReference type="EMBL" id="MDO2409959.1"/>
    </source>
</evidence>
<feature type="domain" description="Campylobacter invasion antigen D C-terminal" evidence="1">
    <location>
        <begin position="154"/>
        <end position="205"/>
    </location>
</feature>
<dbReference type="RefSeq" id="WP_302244722.1">
    <property type="nucleotide sequence ID" value="NZ_JAULJQ010000009.1"/>
</dbReference>
<organism evidence="2 3">
    <name type="scientific">Campylobacter magnus</name>
    <dbReference type="NCBI Taxonomy" id="3026462"/>
    <lineage>
        <taxon>Bacteria</taxon>
        <taxon>Pseudomonadati</taxon>
        <taxon>Campylobacterota</taxon>
        <taxon>Epsilonproteobacteria</taxon>
        <taxon>Campylobacterales</taxon>
        <taxon>Campylobacteraceae</taxon>
        <taxon>Campylobacter</taxon>
    </lineage>
</organism>
<accession>A0ABT8T9U6</accession>
<reference evidence="2 3" key="1">
    <citation type="submission" date="2023-06" db="EMBL/GenBank/DDBJ databases">
        <title>Campylobacter magnum sp. nov., isolated from cecal contents of domestic pigs (Sus scrofa domesticus).</title>
        <authorList>
            <person name="Papic B."/>
            <person name="Gruntar I."/>
        </authorList>
    </citation>
    <scope>NUCLEOTIDE SEQUENCE [LARGE SCALE GENOMIC DNA]</scope>
    <source>
        <strain evidence="3">34484-21</strain>
    </source>
</reference>
<evidence type="ECO:0000313" key="3">
    <source>
        <dbReference type="Proteomes" id="UP001171111"/>
    </source>
</evidence>
<protein>
    <recommendedName>
        <fullName evidence="1">Campylobacter invasion antigen D C-terminal domain-containing protein</fullName>
    </recommendedName>
</protein>
<gene>
    <name evidence="2" type="ORF">Q2362_07670</name>
</gene>
<keyword evidence="3" id="KW-1185">Reference proteome</keyword>
<proteinExistence type="predicted"/>
<dbReference type="InterPro" id="IPR054057">
    <property type="entry name" value="CiaD_C"/>
</dbReference>